<keyword evidence="2" id="KW-1185">Reference proteome</keyword>
<proteinExistence type="predicted"/>
<evidence type="ECO:0000313" key="1">
    <source>
        <dbReference type="EMBL" id="KAG2106679.1"/>
    </source>
</evidence>
<sequence length="171" mass="19684">MHLLINRQTLKGLDLDSIIRRNLLFDAGLQFRPTSGRHKHDLSDKYWSGIAQELQTGCTYVSFYLQWKPHDLLRLRPRPYTTSTQPHLMLPSPSTHTSHALPHPSPSHRIFLEVLLFVTQPLTSILLCGTYANPATLQMQIEQHTAPAAHLRSLFDLELIQQELHHQLFDP</sequence>
<organism evidence="1 2">
    <name type="scientific">Suillus discolor</name>
    <dbReference type="NCBI Taxonomy" id="1912936"/>
    <lineage>
        <taxon>Eukaryota</taxon>
        <taxon>Fungi</taxon>
        <taxon>Dikarya</taxon>
        <taxon>Basidiomycota</taxon>
        <taxon>Agaricomycotina</taxon>
        <taxon>Agaricomycetes</taxon>
        <taxon>Agaricomycetidae</taxon>
        <taxon>Boletales</taxon>
        <taxon>Suillineae</taxon>
        <taxon>Suillaceae</taxon>
        <taxon>Suillus</taxon>
    </lineage>
</organism>
<name>A0A9P7F4M7_9AGAM</name>
<dbReference type="EMBL" id="JABBWM010000034">
    <property type="protein sequence ID" value="KAG2106679.1"/>
    <property type="molecule type" value="Genomic_DNA"/>
</dbReference>
<dbReference type="Proteomes" id="UP000823399">
    <property type="component" value="Unassembled WGS sequence"/>
</dbReference>
<evidence type="ECO:0000313" key="2">
    <source>
        <dbReference type="Proteomes" id="UP000823399"/>
    </source>
</evidence>
<accession>A0A9P7F4M7</accession>
<dbReference type="RefSeq" id="XP_041291707.1">
    <property type="nucleotide sequence ID" value="XM_041441627.1"/>
</dbReference>
<protein>
    <submittedName>
        <fullName evidence="1">Uncharacterized protein</fullName>
    </submittedName>
</protein>
<dbReference type="OrthoDB" id="3266718at2759"/>
<gene>
    <name evidence="1" type="ORF">F5147DRAFT_774671</name>
</gene>
<dbReference type="GeneID" id="64703886"/>
<dbReference type="AlphaFoldDB" id="A0A9P7F4M7"/>
<comment type="caution">
    <text evidence="1">The sequence shown here is derived from an EMBL/GenBank/DDBJ whole genome shotgun (WGS) entry which is preliminary data.</text>
</comment>
<reference evidence="1" key="1">
    <citation type="journal article" date="2020" name="New Phytol.">
        <title>Comparative genomics reveals dynamic genome evolution in host specialist ectomycorrhizal fungi.</title>
        <authorList>
            <person name="Lofgren L.A."/>
            <person name="Nguyen N.H."/>
            <person name="Vilgalys R."/>
            <person name="Ruytinx J."/>
            <person name="Liao H.L."/>
            <person name="Branco S."/>
            <person name="Kuo A."/>
            <person name="LaButti K."/>
            <person name="Lipzen A."/>
            <person name="Andreopoulos W."/>
            <person name="Pangilinan J."/>
            <person name="Riley R."/>
            <person name="Hundley H."/>
            <person name="Na H."/>
            <person name="Barry K."/>
            <person name="Grigoriev I.V."/>
            <person name="Stajich J.E."/>
            <person name="Kennedy P.G."/>
        </authorList>
    </citation>
    <scope>NUCLEOTIDE SEQUENCE</scope>
    <source>
        <strain evidence="1">FC423</strain>
    </source>
</reference>